<dbReference type="EMBL" id="BGZK01003847">
    <property type="protein sequence ID" value="GBP05006.1"/>
    <property type="molecule type" value="Genomic_DNA"/>
</dbReference>
<protein>
    <submittedName>
        <fullName evidence="1">Uncharacterized protein</fullName>
    </submittedName>
</protein>
<proteinExistence type="predicted"/>
<sequence>MGLDIISSGEPTYWPSDRRKIPYVIDFGVTKNISREIMIPSILLWSSEGYSIHTRRQPNTSSQNTDLSHIVNASEVLESIVRDYKISPPQATTFQLHKHLSHGWENFSLGTALGYQPP</sequence>
<dbReference type="AlphaFoldDB" id="A0A4C1SSX0"/>
<reference evidence="1 2" key="1">
    <citation type="journal article" date="2019" name="Commun. Biol.">
        <title>The bagworm genome reveals a unique fibroin gene that provides high tensile strength.</title>
        <authorList>
            <person name="Kono N."/>
            <person name="Nakamura H."/>
            <person name="Ohtoshi R."/>
            <person name="Tomita M."/>
            <person name="Numata K."/>
            <person name="Arakawa K."/>
        </authorList>
    </citation>
    <scope>NUCLEOTIDE SEQUENCE [LARGE SCALE GENOMIC DNA]</scope>
</reference>
<accession>A0A4C1SSX0</accession>
<comment type="caution">
    <text evidence="1">The sequence shown here is derived from an EMBL/GenBank/DDBJ whole genome shotgun (WGS) entry which is preliminary data.</text>
</comment>
<evidence type="ECO:0000313" key="2">
    <source>
        <dbReference type="Proteomes" id="UP000299102"/>
    </source>
</evidence>
<gene>
    <name evidence="1" type="ORF">EVAR_69710_1</name>
</gene>
<dbReference type="Proteomes" id="UP000299102">
    <property type="component" value="Unassembled WGS sequence"/>
</dbReference>
<dbReference type="OrthoDB" id="7474049at2759"/>
<organism evidence="1 2">
    <name type="scientific">Eumeta variegata</name>
    <name type="common">Bagworm moth</name>
    <name type="synonym">Eumeta japonica</name>
    <dbReference type="NCBI Taxonomy" id="151549"/>
    <lineage>
        <taxon>Eukaryota</taxon>
        <taxon>Metazoa</taxon>
        <taxon>Ecdysozoa</taxon>
        <taxon>Arthropoda</taxon>
        <taxon>Hexapoda</taxon>
        <taxon>Insecta</taxon>
        <taxon>Pterygota</taxon>
        <taxon>Neoptera</taxon>
        <taxon>Endopterygota</taxon>
        <taxon>Lepidoptera</taxon>
        <taxon>Glossata</taxon>
        <taxon>Ditrysia</taxon>
        <taxon>Tineoidea</taxon>
        <taxon>Psychidae</taxon>
        <taxon>Oiketicinae</taxon>
        <taxon>Eumeta</taxon>
    </lineage>
</organism>
<keyword evidence="2" id="KW-1185">Reference proteome</keyword>
<evidence type="ECO:0000313" key="1">
    <source>
        <dbReference type="EMBL" id="GBP05006.1"/>
    </source>
</evidence>
<name>A0A4C1SSX0_EUMVA</name>